<dbReference type="OrthoDB" id="1521787at2"/>
<accession>A0A364Y379</accession>
<keyword evidence="2" id="KW-0645">Protease</keyword>
<reference evidence="8 9" key="1">
    <citation type="submission" date="2018-06" db="EMBL/GenBank/DDBJ databases">
        <title>Chryseolinea flavus sp. nov., a member of the phylum Bacteroidetes isolated from soil.</title>
        <authorList>
            <person name="Li Y."/>
            <person name="Wang J."/>
        </authorList>
    </citation>
    <scope>NUCLEOTIDE SEQUENCE [LARGE SCALE GENOMIC DNA]</scope>
    <source>
        <strain evidence="8 9">SDU1-6</strain>
    </source>
</reference>
<dbReference type="Gene3D" id="3.50.30.30">
    <property type="match status" value="1"/>
</dbReference>
<gene>
    <name evidence="8" type="ORF">DQQ10_09660</name>
</gene>
<proteinExistence type="predicted"/>
<dbReference type="Pfam" id="PF04389">
    <property type="entry name" value="Peptidase_M28"/>
    <property type="match status" value="1"/>
</dbReference>
<keyword evidence="3" id="KW-0479">Metal-binding</keyword>
<evidence type="ECO:0000256" key="2">
    <source>
        <dbReference type="ARBA" id="ARBA00022670"/>
    </source>
</evidence>
<keyword evidence="6" id="KW-0862">Zinc</keyword>
<dbReference type="InterPro" id="IPR045175">
    <property type="entry name" value="M28_fam"/>
</dbReference>
<sequence length="512" mass="56790">MTFAHVDYFEIFIFRKLRADFMMKRILLVGFVTGFVISLSAQNDPVNDVANTVLIQDVEAHLTFLAADEMRGRNTGSPEIDIAANYIASFFKQQGLKTLPGADRYFQSMELQSMKAPKDIEFVVNGQLFKMKDDVALMGGDSVSIAGEIVFAGYGSRDEMMKAKVKDKIVVTYTGNAGENNLAKAFLHDAVVKTELAHELGAKALVEIQALPGIPWLGVAEHLSKERISLKKGFALPHLWMKNSDNAAITALKKTQRASGSLKVRGTNRKEIRAKNVIAMVEGTDAKLKNEFVVISAHYDHVGVNPNSKPDSIFNGARDNAIGTVAMMEAAKFLSKFPPKRSVLFMALTAEEVGMLGSLWYVAHPLVPLNQTVFNFNCDGAGYNDTTMATIIGLERTSFQENLTKACSKFGLKAATDPMPEQNLYERSDNYSFAAKGIPAIDFSPGTKAFDEQLMKYYHQPADEVSTLDFNYLIKFFRSFVYANHLLCNQPQKPVWTAGDKFELESKKLYGK</sequence>
<dbReference type="GO" id="GO:0004177">
    <property type="term" value="F:aminopeptidase activity"/>
    <property type="evidence" value="ECO:0007669"/>
    <property type="project" value="UniProtKB-KW"/>
</dbReference>
<dbReference type="PANTHER" id="PTHR12147:SF56">
    <property type="entry name" value="AMINOPEPTIDASE YDR415C-RELATED"/>
    <property type="match status" value="1"/>
</dbReference>
<evidence type="ECO:0000256" key="4">
    <source>
        <dbReference type="ARBA" id="ARBA00022729"/>
    </source>
</evidence>
<dbReference type="InterPro" id="IPR007484">
    <property type="entry name" value="Peptidase_M28"/>
</dbReference>
<dbReference type="Gene3D" id="3.40.630.10">
    <property type="entry name" value="Zn peptidases"/>
    <property type="match status" value="1"/>
</dbReference>
<feature type="domain" description="Peptidase M28" evidence="7">
    <location>
        <begin position="276"/>
        <end position="477"/>
    </location>
</feature>
<evidence type="ECO:0000313" key="8">
    <source>
        <dbReference type="EMBL" id="RAW01172.1"/>
    </source>
</evidence>
<dbReference type="Proteomes" id="UP000251889">
    <property type="component" value="Unassembled WGS sequence"/>
</dbReference>
<dbReference type="GO" id="GO:0008235">
    <property type="term" value="F:metalloexopeptidase activity"/>
    <property type="evidence" value="ECO:0007669"/>
    <property type="project" value="InterPro"/>
</dbReference>
<dbReference type="PANTHER" id="PTHR12147">
    <property type="entry name" value="METALLOPEPTIDASE M28 FAMILY MEMBER"/>
    <property type="match status" value="1"/>
</dbReference>
<evidence type="ECO:0000256" key="3">
    <source>
        <dbReference type="ARBA" id="ARBA00022723"/>
    </source>
</evidence>
<evidence type="ECO:0000256" key="6">
    <source>
        <dbReference type="ARBA" id="ARBA00022833"/>
    </source>
</evidence>
<keyword evidence="1" id="KW-0031">Aminopeptidase</keyword>
<dbReference type="InterPro" id="IPR046450">
    <property type="entry name" value="PA_dom_sf"/>
</dbReference>
<evidence type="ECO:0000256" key="1">
    <source>
        <dbReference type="ARBA" id="ARBA00022438"/>
    </source>
</evidence>
<name>A0A364Y379_9BACT</name>
<organism evidence="8 9">
    <name type="scientific">Pseudochryseolinea flava</name>
    <dbReference type="NCBI Taxonomy" id="2059302"/>
    <lineage>
        <taxon>Bacteria</taxon>
        <taxon>Pseudomonadati</taxon>
        <taxon>Bacteroidota</taxon>
        <taxon>Cytophagia</taxon>
        <taxon>Cytophagales</taxon>
        <taxon>Fulvivirgaceae</taxon>
        <taxon>Pseudochryseolinea</taxon>
    </lineage>
</organism>
<dbReference type="GO" id="GO:0046872">
    <property type="term" value="F:metal ion binding"/>
    <property type="evidence" value="ECO:0007669"/>
    <property type="project" value="UniProtKB-KW"/>
</dbReference>
<keyword evidence="5" id="KW-0378">Hydrolase</keyword>
<dbReference type="SUPFAM" id="SSF52025">
    <property type="entry name" value="PA domain"/>
    <property type="match status" value="1"/>
</dbReference>
<evidence type="ECO:0000313" key="9">
    <source>
        <dbReference type="Proteomes" id="UP000251889"/>
    </source>
</evidence>
<dbReference type="AlphaFoldDB" id="A0A364Y379"/>
<dbReference type="EMBL" id="QMFY01000004">
    <property type="protein sequence ID" value="RAW01172.1"/>
    <property type="molecule type" value="Genomic_DNA"/>
</dbReference>
<evidence type="ECO:0000256" key="5">
    <source>
        <dbReference type="ARBA" id="ARBA00022801"/>
    </source>
</evidence>
<keyword evidence="9" id="KW-1185">Reference proteome</keyword>
<evidence type="ECO:0000259" key="7">
    <source>
        <dbReference type="Pfam" id="PF04389"/>
    </source>
</evidence>
<dbReference type="SUPFAM" id="SSF53187">
    <property type="entry name" value="Zn-dependent exopeptidases"/>
    <property type="match status" value="1"/>
</dbReference>
<keyword evidence="4" id="KW-0732">Signal</keyword>
<protein>
    <recommendedName>
        <fullName evidence="7">Peptidase M28 domain-containing protein</fullName>
    </recommendedName>
</protein>
<comment type="caution">
    <text evidence="8">The sequence shown here is derived from an EMBL/GenBank/DDBJ whole genome shotgun (WGS) entry which is preliminary data.</text>
</comment>
<dbReference type="GO" id="GO:0006508">
    <property type="term" value="P:proteolysis"/>
    <property type="evidence" value="ECO:0007669"/>
    <property type="project" value="UniProtKB-KW"/>
</dbReference>